<dbReference type="InterPro" id="IPR029058">
    <property type="entry name" value="AB_hydrolase_fold"/>
</dbReference>
<dbReference type="SUPFAM" id="SSF53474">
    <property type="entry name" value="alpha/beta-Hydrolases"/>
    <property type="match status" value="1"/>
</dbReference>
<dbReference type="PANTHER" id="PTHR12482">
    <property type="entry name" value="LIPASE ROG1-RELATED-RELATED"/>
    <property type="match status" value="1"/>
</dbReference>
<feature type="region of interest" description="Disordered" evidence="2">
    <location>
        <begin position="423"/>
        <end position="454"/>
    </location>
</feature>
<evidence type="ECO:0000313" key="5">
    <source>
        <dbReference type="EMBL" id="KZT32627.1"/>
    </source>
</evidence>
<evidence type="ECO:0000256" key="2">
    <source>
        <dbReference type="SAM" id="MobiDB-lite"/>
    </source>
</evidence>
<gene>
    <name evidence="5" type="ORF">SISSUDRAFT_993912</name>
</gene>
<feature type="compositionally biased region" description="Low complexity" evidence="2">
    <location>
        <begin position="21"/>
        <end position="33"/>
    </location>
</feature>
<feature type="domain" description="DUF676" evidence="4">
    <location>
        <begin position="103"/>
        <end position="270"/>
    </location>
</feature>
<reference evidence="5 6" key="1">
    <citation type="journal article" date="2016" name="Mol. Biol. Evol.">
        <title>Comparative Genomics of Early-Diverging Mushroom-Forming Fungi Provides Insights into the Origins of Lignocellulose Decay Capabilities.</title>
        <authorList>
            <person name="Nagy L.G."/>
            <person name="Riley R."/>
            <person name="Tritt A."/>
            <person name="Adam C."/>
            <person name="Daum C."/>
            <person name="Floudas D."/>
            <person name="Sun H."/>
            <person name="Yadav J.S."/>
            <person name="Pangilinan J."/>
            <person name="Larsson K.H."/>
            <person name="Matsuura K."/>
            <person name="Barry K."/>
            <person name="Labutti K."/>
            <person name="Kuo R."/>
            <person name="Ohm R.A."/>
            <person name="Bhattacharya S.S."/>
            <person name="Shirouzu T."/>
            <person name="Yoshinaga Y."/>
            <person name="Martin F.M."/>
            <person name="Grigoriev I.V."/>
            <person name="Hibbett D.S."/>
        </authorList>
    </citation>
    <scope>NUCLEOTIDE SEQUENCE [LARGE SCALE GENOMIC DNA]</scope>
    <source>
        <strain evidence="5 6">HHB10207 ss-3</strain>
    </source>
</reference>
<accession>A0A165XWJ0</accession>
<keyword evidence="3" id="KW-0472">Membrane</keyword>
<feature type="transmembrane region" description="Helical" evidence="3">
    <location>
        <begin position="345"/>
        <end position="368"/>
    </location>
</feature>
<dbReference type="Proteomes" id="UP000076798">
    <property type="component" value="Unassembled WGS sequence"/>
</dbReference>
<dbReference type="InterPro" id="IPR044294">
    <property type="entry name" value="Lipase-like"/>
</dbReference>
<dbReference type="AlphaFoldDB" id="A0A165XWJ0"/>
<sequence length="516" mass="56892">MWGNPSHLSEPERIILEKYGSSPPSASTASKPTKTAKSKKTSRPSSPLSTSSSTREPKKDIETGLDVPPAATDVDIDAAAGQDANVTANGNEGDAQTRRVGSRELSVLVASTNREASTYDGIDWGGERIATEVRIDEIEKDSEKKVTRFSIVGYSLGGLLSRYVIGILESRGFFKTVKPVSFTTIATPHLGLPRYPSFLSYLTTTLGPRLLSRTGEQFYGVDKWSGSKSGRSLLQVMSDERRVFMRGLKSFEKISIYANAVNDVTVPYVTAAIETFDPFVNHFKSDIDIIIDDQYAPLIKSFTPPTRSKSPRSKPRALSREWWSNLKPRRPIVPPFLQTKFPLNILIYMALPILMPTFLCLAIVRLSLDSRASRARIKLLESGAYPDSSTPASASAPTAASGEERLVTLLRTLEKEFDDAVADMMDDPSPLTSSPSPPSKSKSKSVVEADQPRLTPTQQSIARSLNAHLPQMKKYLAFIDPVRNSHAVIVCRDVGRFESHREGEGVLRHWADEFQL</sequence>
<protein>
    <submittedName>
        <fullName evidence="5">DUF676-domain-containing protein</fullName>
    </submittedName>
</protein>
<keyword evidence="3" id="KW-0812">Transmembrane</keyword>
<dbReference type="PANTHER" id="PTHR12482:SF62">
    <property type="entry name" value="LIPASE ROG1-RELATED"/>
    <property type="match status" value="1"/>
</dbReference>
<evidence type="ECO:0000259" key="4">
    <source>
        <dbReference type="Pfam" id="PF05057"/>
    </source>
</evidence>
<comment type="similarity">
    <text evidence="1">Belongs to the putative lipase ROG1 family.</text>
</comment>
<name>A0A165XWJ0_9AGAM</name>
<dbReference type="OrthoDB" id="273452at2759"/>
<evidence type="ECO:0000256" key="3">
    <source>
        <dbReference type="SAM" id="Phobius"/>
    </source>
</evidence>
<feature type="compositionally biased region" description="Low complexity" evidence="2">
    <location>
        <begin position="43"/>
        <end position="54"/>
    </location>
</feature>
<keyword evidence="6" id="KW-1185">Reference proteome</keyword>
<evidence type="ECO:0000256" key="1">
    <source>
        <dbReference type="ARBA" id="ARBA00007920"/>
    </source>
</evidence>
<proteinExistence type="inferred from homology"/>
<dbReference type="Gene3D" id="3.40.50.1820">
    <property type="entry name" value="alpha/beta hydrolase"/>
    <property type="match status" value="1"/>
</dbReference>
<evidence type="ECO:0000313" key="6">
    <source>
        <dbReference type="Proteomes" id="UP000076798"/>
    </source>
</evidence>
<keyword evidence="3" id="KW-1133">Transmembrane helix</keyword>
<organism evidence="5 6">
    <name type="scientific">Sistotremastrum suecicum HHB10207 ss-3</name>
    <dbReference type="NCBI Taxonomy" id="1314776"/>
    <lineage>
        <taxon>Eukaryota</taxon>
        <taxon>Fungi</taxon>
        <taxon>Dikarya</taxon>
        <taxon>Basidiomycota</taxon>
        <taxon>Agaricomycotina</taxon>
        <taxon>Agaricomycetes</taxon>
        <taxon>Sistotremastrales</taxon>
        <taxon>Sistotremastraceae</taxon>
        <taxon>Sistotremastrum</taxon>
    </lineage>
</organism>
<feature type="region of interest" description="Disordered" evidence="2">
    <location>
        <begin position="1"/>
        <end position="69"/>
    </location>
</feature>
<dbReference type="Pfam" id="PF05057">
    <property type="entry name" value="DUF676"/>
    <property type="match status" value="1"/>
</dbReference>
<dbReference type="EMBL" id="KV428310">
    <property type="protein sequence ID" value="KZT32627.1"/>
    <property type="molecule type" value="Genomic_DNA"/>
</dbReference>
<dbReference type="InterPro" id="IPR007751">
    <property type="entry name" value="DUF676_lipase-like"/>
</dbReference>